<evidence type="ECO:0000313" key="2">
    <source>
        <dbReference type="Proteomes" id="UP000556084"/>
    </source>
</evidence>
<organism evidence="1 2">
    <name type="scientific">Streptomyces olivoverticillatus</name>
    <dbReference type="NCBI Taxonomy" id="66427"/>
    <lineage>
        <taxon>Bacteria</taxon>
        <taxon>Bacillati</taxon>
        <taxon>Actinomycetota</taxon>
        <taxon>Actinomycetes</taxon>
        <taxon>Kitasatosporales</taxon>
        <taxon>Streptomycetaceae</taxon>
        <taxon>Streptomyces</taxon>
    </lineage>
</organism>
<comment type="caution">
    <text evidence="1">The sequence shown here is derived from an EMBL/GenBank/DDBJ whole genome shotgun (WGS) entry which is preliminary data.</text>
</comment>
<dbReference type="AlphaFoldDB" id="A0A7W7LM56"/>
<dbReference type="EMBL" id="JACHJH010000002">
    <property type="protein sequence ID" value="MBB4892327.1"/>
    <property type="molecule type" value="Genomic_DNA"/>
</dbReference>
<dbReference type="Proteomes" id="UP000556084">
    <property type="component" value="Unassembled WGS sequence"/>
</dbReference>
<accession>A0A7W7LM56</accession>
<protein>
    <submittedName>
        <fullName evidence="1">Uncharacterized protein</fullName>
    </submittedName>
</protein>
<sequence length="279" mass="29056">MSRIAWKTLSGDEDGGDGHGLTLAVDFTTSGRGQAQFADLAGILAPHTAATVWASVPPPADADVARDGGAYLDWWLGEVRDSGRHVEAVLGYCAGAVHAAALAERIAEWQHDAPQLLLFDPELPNTAGLYHDFHAAGDTLAGLLTPEELAEFHAAGQHLEARYGDGELPAAGAELAAVFTAAVGTAAERLELDDDIRDELAGAFDSLVGYLTAATTLDPLPAWSAATALTTSAPAHPVGRELRQDTPHDDLLRDPATARALAGLLDAGRAARTAHAGRQ</sequence>
<name>A0A7W7LM56_9ACTN</name>
<dbReference type="RefSeq" id="WP_184347242.1">
    <property type="nucleotide sequence ID" value="NZ_JACHJH010000002.1"/>
</dbReference>
<evidence type="ECO:0000313" key="1">
    <source>
        <dbReference type="EMBL" id="MBB4892327.1"/>
    </source>
</evidence>
<gene>
    <name evidence="1" type="ORF">FHS39_001338</name>
</gene>
<proteinExistence type="predicted"/>
<keyword evidence="2" id="KW-1185">Reference proteome</keyword>
<reference evidence="1 2" key="1">
    <citation type="submission" date="2020-08" db="EMBL/GenBank/DDBJ databases">
        <title>Genomic Encyclopedia of Type Strains, Phase III (KMG-III): the genomes of soil and plant-associated and newly described type strains.</title>
        <authorList>
            <person name="Whitman W."/>
        </authorList>
    </citation>
    <scope>NUCLEOTIDE SEQUENCE [LARGE SCALE GENOMIC DNA]</scope>
    <source>
        <strain evidence="1 2">CECT 3266</strain>
    </source>
</reference>